<dbReference type="EMBL" id="CAJOAY010000458">
    <property type="protein sequence ID" value="CAF3670095.1"/>
    <property type="molecule type" value="Genomic_DNA"/>
</dbReference>
<evidence type="ECO:0000313" key="5">
    <source>
        <dbReference type="EMBL" id="CAF3753157.1"/>
    </source>
</evidence>
<dbReference type="EMBL" id="CAJOAZ010001031">
    <property type="protein sequence ID" value="CAF3753157.1"/>
    <property type="molecule type" value="Genomic_DNA"/>
</dbReference>
<keyword evidence="1" id="KW-0812">Transmembrane</keyword>
<reference evidence="3" key="1">
    <citation type="submission" date="2021-02" db="EMBL/GenBank/DDBJ databases">
        <authorList>
            <person name="Nowell W R."/>
        </authorList>
    </citation>
    <scope>NUCLEOTIDE SEQUENCE</scope>
</reference>
<sequence>MITTLLATMKNVYTNDIKTTSPVSIVFDGFILQKWIEQSLWNQTRASIVRNLNEYCKKDFRCDAEYGNANVHLLNAVQYGPSSIRLNITADKPILPFNTKIGNSPVSYNYTALLTGALLQTKIDIERLYDKSLIYSSTYSNSISSRTSRLLFVLLGIFLVAVVFGLTVLFFQRIRHHSYRKLLKTPRIYQTTQDEPLTDSPSTAVLHE</sequence>
<dbReference type="Proteomes" id="UP000663891">
    <property type="component" value="Unassembled WGS sequence"/>
</dbReference>
<organism evidence="3 6">
    <name type="scientific">Adineta steineri</name>
    <dbReference type="NCBI Taxonomy" id="433720"/>
    <lineage>
        <taxon>Eukaryota</taxon>
        <taxon>Metazoa</taxon>
        <taxon>Spiralia</taxon>
        <taxon>Gnathifera</taxon>
        <taxon>Rotifera</taxon>
        <taxon>Eurotatoria</taxon>
        <taxon>Bdelloidea</taxon>
        <taxon>Adinetida</taxon>
        <taxon>Adinetidae</taxon>
        <taxon>Adineta</taxon>
    </lineage>
</organism>
<evidence type="ECO:0000313" key="3">
    <source>
        <dbReference type="EMBL" id="CAF1201553.1"/>
    </source>
</evidence>
<dbReference type="OrthoDB" id="10025430at2759"/>
<dbReference type="Proteomes" id="UP000663844">
    <property type="component" value="Unassembled WGS sequence"/>
</dbReference>
<proteinExistence type="predicted"/>
<evidence type="ECO:0000313" key="2">
    <source>
        <dbReference type="EMBL" id="CAF1072399.1"/>
    </source>
</evidence>
<dbReference type="Proteomes" id="UP000663845">
    <property type="component" value="Unassembled WGS sequence"/>
</dbReference>
<dbReference type="EMBL" id="CAJNON010000332">
    <property type="protein sequence ID" value="CAF1201553.1"/>
    <property type="molecule type" value="Genomic_DNA"/>
</dbReference>
<name>A0A814WFG2_9BILA</name>
<accession>A0A814WFG2</accession>
<dbReference type="Proteomes" id="UP000663881">
    <property type="component" value="Unassembled WGS sequence"/>
</dbReference>
<evidence type="ECO:0000313" key="4">
    <source>
        <dbReference type="EMBL" id="CAF3670095.1"/>
    </source>
</evidence>
<keyword evidence="1" id="KW-1133">Transmembrane helix</keyword>
<dbReference type="AlphaFoldDB" id="A0A814WFG2"/>
<dbReference type="EMBL" id="CAJNOG010000204">
    <property type="protein sequence ID" value="CAF1072399.1"/>
    <property type="molecule type" value="Genomic_DNA"/>
</dbReference>
<evidence type="ECO:0000256" key="1">
    <source>
        <dbReference type="SAM" id="Phobius"/>
    </source>
</evidence>
<gene>
    <name evidence="2" type="ORF">JYZ213_LOCUS19836</name>
    <name evidence="4" type="ORF">OKA104_LOCUS10374</name>
    <name evidence="5" type="ORF">OXD698_LOCUS15574</name>
    <name evidence="3" type="ORF">VCS650_LOCUS25658</name>
</gene>
<evidence type="ECO:0000313" key="6">
    <source>
        <dbReference type="Proteomes" id="UP000663891"/>
    </source>
</evidence>
<comment type="caution">
    <text evidence="3">The sequence shown here is derived from an EMBL/GenBank/DDBJ whole genome shotgun (WGS) entry which is preliminary data.</text>
</comment>
<feature type="transmembrane region" description="Helical" evidence="1">
    <location>
        <begin position="150"/>
        <end position="171"/>
    </location>
</feature>
<keyword evidence="1" id="KW-0472">Membrane</keyword>
<protein>
    <submittedName>
        <fullName evidence="3">Uncharacterized protein</fullName>
    </submittedName>
</protein>